<evidence type="ECO:0000313" key="2">
    <source>
        <dbReference type="Proteomes" id="UP000054995"/>
    </source>
</evidence>
<reference evidence="1 2" key="1">
    <citation type="submission" date="2015-01" db="EMBL/GenBank/DDBJ databases">
        <title>Evolution of Trichinella species and genotypes.</title>
        <authorList>
            <person name="Korhonen P.K."/>
            <person name="Edoardo P."/>
            <person name="Giuseppe L.R."/>
            <person name="Gasser R.B."/>
        </authorList>
    </citation>
    <scope>NUCLEOTIDE SEQUENCE [LARGE SCALE GENOMIC DNA]</scope>
    <source>
        <strain evidence="1">ISS470</strain>
    </source>
</reference>
<evidence type="ECO:0000313" key="1">
    <source>
        <dbReference type="EMBL" id="KRY62289.1"/>
    </source>
</evidence>
<dbReference type="EMBL" id="JYDT01003575">
    <property type="protein sequence ID" value="KRY62289.1"/>
    <property type="molecule type" value="Genomic_DNA"/>
</dbReference>
<dbReference type="Proteomes" id="UP000054995">
    <property type="component" value="Unassembled WGS sequence"/>
</dbReference>
<accession>A0A0V1DLK4</accession>
<protein>
    <submittedName>
        <fullName evidence="1">Uncharacterized protein</fullName>
    </submittedName>
</protein>
<organism evidence="1 2">
    <name type="scientific">Trichinella pseudospiralis</name>
    <name type="common">Parasitic roundworm</name>
    <dbReference type="NCBI Taxonomy" id="6337"/>
    <lineage>
        <taxon>Eukaryota</taxon>
        <taxon>Metazoa</taxon>
        <taxon>Ecdysozoa</taxon>
        <taxon>Nematoda</taxon>
        <taxon>Enoplea</taxon>
        <taxon>Dorylaimia</taxon>
        <taxon>Trichinellida</taxon>
        <taxon>Trichinellidae</taxon>
        <taxon>Trichinella</taxon>
    </lineage>
</organism>
<name>A0A0V1DLK4_TRIPS</name>
<sequence length="37" mass="4164">MLFGWQFSLWEPPTAQMPELHLMFGCGSLHLFPSVAG</sequence>
<proteinExistence type="predicted"/>
<keyword evidence="2" id="KW-1185">Reference proteome</keyword>
<comment type="caution">
    <text evidence="1">The sequence shown here is derived from an EMBL/GenBank/DDBJ whole genome shotgun (WGS) entry which is preliminary data.</text>
</comment>
<gene>
    <name evidence="1" type="ORF">T4D_1685</name>
</gene>
<dbReference type="AlphaFoldDB" id="A0A0V1DLK4"/>